<feature type="compositionally biased region" description="Basic residues" evidence="1">
    <location>
        <begin position="805"/>
        <end position="815"/>
    </location>
</feature>
<accession>A0A163CWF8</accession>
<dbReference type="EMBL" id="KV441006">
    <property type="protein sequence ID" value="OAD66100.1"/>
    <property type="molecule type" value="Genomic_DNA"/>
</dbReference>
<dbReference type="InParanoid" id="A0A163CWF8"/>
<evidence type="ECO:0000313" key="2">
    <source>
        <dbReference type="EMBL" id="OAD66100.1"/>
    </source>
</evidence>
<dbReference type="OrthoDB" id="2244892at2759"/>
<keyword evidence="3" id="KW-1185">Reference proteome</keyword>
<dbReference type="VEuPathDB" id="FungiDB:PHYBLDRAFT_189429"/>
<evidence type="ECO:0000313" key="3">
    <source>
        <dbReference type="Proteomes" id="UP000077315"/>
    </source>
</evidence>
<dbReference type="AlphaFoldDB" id="A0A163CWF8"/>
<dbReference type="Proteomes" id="UP000077315">
    <property type="component" value="Unassembled WGS sequence"/>
</dbReference>
<proteinExistence type="predicted"/>
<reference evidence="3" key="1">
    <citation type="submission" date="2015-06" db="EMBL/GenBank/DDBJ databases">
        <title>Expansion of signal transduction pathways in fungi by whole-genome duplication.</title>
        <authorList>
            <consortium name="DOE Joint Genome Institute"/>
            <person name="Corrochano L.M."/>
            <person name="Kuo A."/>
            <person name="Marcet-Houben M."/>
            <person name="Polaino S."/>
            <person name="Salamov A."/>
            <person name="Villalobos J.M."/>
            <person name="Alvarez M.I."/>
            <person name="Avalos J."/>
            <person name="Benito E.P."/>
            <person name="Benoit I."/>
            <person name="Burger G."/>
            <person name="Camino L.P."/>
            <person name="Canovas D."/>
            <person name="Cerda-Olmedo E."/>
            <person name="Cheng J.-F."/>
            <person name="Dominguez A."/>
            <person name="Elias M."/>
            <person name="Eslava A.P."/>
            <person name="Glaser F."/>
            <person name="Grimwood J."/>
            <person name="Gutierrez G."/>
            <person name="Heitman J."/>
            <person name="Henrissat B."/>
            <person name="Iturriaga E.A."/>
            <person name="Lang B.F."/>
            <person name="Lavin J.L."/>
            <person name="Lee S."/>
            <person name="Li W."/>
            <person name="Lindquist E."/>
            <person name="Lopez-Garcia S."/>
            <person name="Luque E.M."/>
            <person name="Marcos A.T."/>
            <person name="Martin J."/>
            <person name="McCluskey K."/>
            <person name="Medina H.R."/>
            <person name="Miralles-Duran A."/>
            <person name="Miyazaki A."/>
            <person name="Munoz-Torres E."/>
            <person name="Oguiza J.A."/>
            <person name="Ohm R."/>
            <person name="Olmedo M."/>
            <person name="Orejas M."/>
            <person name="Ortiz-Castellanos L."/>
            <person name="Pisabarro A.G."/>
            <person name="Rodriguez-Romero J."/>
            <person name="Ruiz-Herrera J."/>
            <person name="Ruiz-Vazquez R."/>
            <person name="Sanz C."/>
            <person name="Schackwitz W."/>
            <person name="Schmutz J."/>
            <person name="Shahriari M."/>
            <person name="Shelest E."/>
            <person name="Silva-Franco F."/>
            <person name="Soanes D."/>
            <person name="Syed K."/>
            <person name="Tagua V.G."/>
            <person name="Talbot N.J."/>
            <person name="Thon M."/>
            <person name="De vries R.P."/>
            <person name="Wiebenga A."/>
            <person name="Yadav J.S."/>
            <person name="Braun E.L."/>
            <person name="Baker S."/>
            <person name="Garre V."/>
            <person name="Horwitz B."/>
            <person name="Torres-Martinez S."/>
            <person name="Idnurm A."/>
            <person name="Herrera-Estrella A."/>
            <person name="Gabaldon T."/>
            <person name="Grigoriev I.V."/>
        </authorList>
    </citation>
    <scope>NUCLEOTIDE SEQUENCE [LARGE SCALE GENOMIC DNA]</scope>
    <source>
        <strain evidence="3">NRRL 1555(-)</strain>
    </source>
</reference>
<name>A0A163CWF8_PHYB8</name>
<dbReference type="RefSeq" id="XP_018284140.1">
    <property type="nucleotide sequence ID" value="XM_018439661.1"/>
</dbReference>
<sequence length="957" mass="109040">MDVYSLLNQGNASLDYNDLCRILKTNNSQTTLENITQATFVYPSTLEQSYAFFDVYIQLLLSIESESQKLHKSTIQDSLRTCIMGIIKLHGFVWLICFSAHLSTHTWQRLYTNPDPMILIYLYGLVLASADKHSAELGRWAEALLQFMKSQSPVIMLHMLMSLWSVDELNGHQTDFATVWLNTLEASMQHSEAMQQSLQVIFNVLAKADTSYMKDTVDQQLETSLKRAPFTASELTLVMIWLENKCRQEIAFPHLAQAYFTFQYTNTIKTKKRNKNPLIKNLLEPQPSDPTERAAIVRKGTQSWVGLVGSLLPYEFEMYLKDAVRVYYPTERKTMLDLVLAEWVIRDPFECHRTIILNSLVEQLQSSKYNIRTAPYYAIIQLFSSAEEMGPRTGYEIKTGAKVDLLAFQAGEKDITRGCCSVLEHLTLSNKQYTHTCVEDCIRTASAGIVEWYVGWMAREHTRLATSQNLFGDYLVVTLKQARQRALSSWVVPACLENLTTDSLGLLLGLNDDPDLVGVFVDYFGQASQLGTRRLVDTLLKTKPKAFIDLLLAYLQRHMNDTKMKSEMSRAWFKNHFLASLLTEAAEAVFVPTSTYATTSIMDESQPNVASQLLAQLLTDPDHYEWYFGTPVVPLGTKERNFGSRDVARTHDIISVWHTGLASMLQEMVRIPDNKAVGLVNFWRSLWIDSDTHKFSVPTPWILQCLGLYDLAPASVKQLMEEFLRVGLHSVNTKGRGFTLRMVDLVMLSDMPEADEVFDLFVRLLEEQGNTVQAKEEEAKIVWAITATMVELAEESKLETEQRLHNKPTSKKRQKQPVPTRPKDTHWNKRRGRGGRKNRLDKKAVVVEEVVEETVVEEQEEEDDCLGTLIGRVIGFVLIAVTASDRHSICAETRRRLWQSLASSLLCYEALDTLRQLSLSEELQEDILSITDACLERLKTTQPILWEDARRVLGTVN</sequence>
<feature type="region of interest" description="Disordered" evidence="1">
    <location>
        <begin position="796"/>
        <end position="838"/>
    </location>
</feature>
<evidence type="ECO:0000256" key="1">
    <source>
        <dbReference type="SAM" id="MobiDB-lite"/>
    </source>
</evidence>
<feature type="compositionally biased region" description="Basic residues" evidence="1">
    <location>
        <begin position="828"/>
        <end position="838"/>
    </location>
</feature>
<organism evidence="2 3">
    <name type="scientific">Phycomyces blakesleeanus (strain ATCC 8743b / DSM 1359 / FGSC 10004 / NBRC 33097 / NRRL 1555)</name>
    <dbReference type="NCBI Taxonomy" id="763407"/>
    <lineage>
        <taxon>Eukaryota</taxon>
        <taxon>Fungi</taxon>
        <taxon>Fungi incertae sedis</taxon>
        <taxon>Mucoromycota</taxon>
        <taxon>Mucoromycotina</taxon>
        <taxon>Mucoromycetes</taxon>
        <taxon>Mucorales</taxon>
        <taxon>Phycomycetaceae</taxon>
        <taxon>Phycomyces</taxon>
    </lineage>
</organism>
<dbReference type="GeneID" id="29000567"/>
<gene>
    <name evidence="2" type="ORF">PHYBLDRAFT_189429</name>
</gene>
<protein>
    <submittedName>
        <fullName evidence="2">Uncharacterized protein</fullName>
    </submittedName>
</protein>